<evidence type="ECO:0000313" key="3">
    <source>
        <dbReference type="Proteomes" id="UP000612055"/>
    </source>
</evidence>
<dbReference type="OrthoDB" id="533672at2759"/>
<feature type="compositionally biased region" description="Gly residues" evidence="1">
    <location>
        <begin position="427"/>
        <end position="436"/>
    </location>
</feature>
<accession>A0A835Y1D5</accession>
<feature type="region of interest" description="Disordered" evidence="1">
    <location>
        <begin position="427"/>
        <end position="500"/>
    </location>
</feature>
<evidence type="ECO:0000313" key="2">
    <source>
        <dbReference type="EMBL" id="KAG2494131.1"/>
    </source>
</evidence>
<comment type="caution">
    <text evidence="2">The sequence shown here is derived from an EMBL/GenBank/DDBJ whole genome shotgun (WGS) entry which is preliminary data.</text>
</comment>
<reference evidence="2" key="1">
    <citation type="journal article" date="2020" name="bioRxiv">
        <title>Comparative genomics of Chlamydomonas.</title>
        <authorList>
            <person name="Craig R.J."/>
            <person name="Hasan A.R."/>
            <person name="Ness R.W."/>
            <person name="Keightley P.D."/>
        </authorList>
    </citation>
    <scope>NUCLEOTIDE SEQUENCE</scope>
    <source>
        <strain evidence="2">CCAP 11/70</strain>
    </source>
</reference>
<gene>
    <name evidence="2" type="ORF">HYH03_007769</name>
</gene>
<feature type="compositionally biased region" description="Gly residues" evidence="1">
    <location>
        <begin position="446"/>
        <end position="458"/>
    </location>
</feature>
<feature type="compositionally biased region" description="Acidic residues" evidence="1">
    <location>
        <begin position="289"/>
        <end position="298"/>
    </location>
</feature>
<keyword evidence="3" id="KW-1185">Reference proteome</keyword>
<evidence type="ECO:0000256" key="1">
    <source>
        <dbReference type="SAM" id="MobiDB-lite"/>
    </source>
</evidence>
<organism evidence="2 3">
    <name type="scientific">Edaphochlamys debaryana</name>
    <dbReference type="NCBI Taxonomy" id="47281"/>
    <lineage>
        <taxon>Eukaryota</taxon>
        <taxon>Viridiplantae</taxon>
        <taxon>Chlorophyta</taxon>
        <taxon>core chlorophytes</taxon>
        <taxon>Chlorophyceae</taxon>
        <taxon>CS clade</taxon>
        <taxon>Chlamydomonadales</taxon>
        <taxon>Chlamydomonadales incertae sedis</taxon>
        <taxon>Edaphochlamys</taxon>
    </lineage>
</organism>
<proteinExistence type="predicted"/>
<feature type="compositionally biased region" description="Gly residues" evidence="1">
    <location>
        <begin position="466"/>
        <end position="477"/>
    </location>
</feature>
<dbReference type="AlphaFoldDB" id="A0A835Y1D5"/>
<feature type="region of interest" description="Disordered" evidence="1">
    <location>
        <begin position="287"/>
        <end position="337"/>
    </location>
</feature>
<feature type="region of interest" description="Disordered" evidence="1">
    <location>
        <begin position="366"/>
        <end position="399"/>
    </location>
</feature>
<dbReference type="Proteomes" id="UP000612055">
    <property type="component" value="Unassembled WGS sequence"/>
</dbReference>
<feature type="compositionally biased region" description="Gly residues" evidence="1">
    <location>
        <begin position="378"/>
        <end position="399"/>
    </location>
</feature>
<feature type="compositionally biased region" description="Acidic residues" evidence="1">
    <location>
        <begin position="310"/>
        <end position="331"/>
    </location>
</feature>
<name>A0A835Y1D5_9CHLO</name>
<sequence>MRAPRHAFGGPEPAGTGTGLLRWQRDASALLYDHMKAEREKEWKRERFRLVIKEQQEPVDVGALGPERAAAIERERERVKFRKFWDLMHEQDRPWHYDIVRHLCTELSPYSCKAYMAVSAGTMQRILAQRAQGEKAVHEQREAATRLRYGLAGAARRMRRSGRPLSLERLQQLKRLTAQVEAGVGLAKVLLRGLQKAARATYQDAEYEQHVESLLPLLRETRRVAVEARRQLLPELRSLRAELQGFQQAFTERRLARDQALGFLAALRSRDLACEAAAAETVGWRYGDEEGEEGEGELWEAGVDGGEGGEGGEGEEGESEEGEEEEEEEEEAGTRGSVRAWQALTPDEEVAWRYPPLEWWREQVRRRKREGARMRWGRGAGGEDGEDGAGGAGGGGAGRAGAGDVGEMGVMLGSFGAAGGWGGRGGAEGGGVGGGEGSREVQPGTNGAGAGGASGGRSGGERPAGASGGSLGYGHGGNTERGEMEGGRGGQAAPLAGLFD</sequence>
<dbReference type="EMBL" id="JAEHOE010000033">
    <property type="protein sequence ID" value="KAG2494131.1"/>
    <property type="molecule type" value="Genomic_DNA"/>
</dbReference>
<protein>
    <submittedName>
        <fullName evidence="2">Uncharacterized protein</fullName>
    </submittedName>
</protein>